<dbReference type="Gene3D" id="2.60.120.650">
    <property type="entry name" value="Cupin"/>
    <property type="match status" value="1"/>
</dbReference>
<dbReference type="PROSITE" id="PS51184">
    <property type="entry name" value="JMJC"/>
    <property type="match status" value="1"/>
</dbReference>
<dbReference type="AlphaFoldDB" id="A0A0D3JY58"/>
<dbReference type="eggNOG" id="KOG2132">
    <property type="taxonomic scope" value="Eukaryota"/>
</dbReference>
<evidence type="ECO:0000259" key="2">
    <source>
        <dbReference type="PROSITE" id="PS51184"/>
    </source>
</evidence>
<dbReference type="InterPro" id="IPR003347">
    <property type="entry name" value="JmjC_dom"/>
</dbReference>
<keyword evidence="4" id="KW-1185">Reference proteome</keyword>
<dbReference type="InterPro" id="IPR041667">
    <property type="entry name" value="Cupin_8"/>
</dbReference>
<sequence>MHCSLPRVDASLITAEAFYEDHVATSTPLLICDDRLRRLKNLWTDELLEARFGSVLHDEVREAINGVDFPLTKVAGDRSSSMHVRDFLAAYQSNRSTARLYATNLVLPALGEDYPVPAFASLLQHKCAGRWCGGLWLGAGAARSPLHRDFSENVHGVIEGAKHFVLFAPNESAALYPKPERANLLGHTTRLPRGARTCSTLEADDGSASGETACPRDFARFGGALERATVCRVEEGELLYVPSGWWHEVFSEGGSGEGGGVGGSCVEGSAGAASLRPTSSSYACGAAASSPTSGGSTSASRGATAASGRRTLSINFWFVAEWPSSTLRLAASEAETLDSRRGAAVLLELGRDLAQRGRVHQAEPLLRRSLELHADDSASAELDSLRRVFGGGRRLPL</sequence>
<proteinExistence type="predicted"/>
<dbReference type="SUPFAM" id="SSF51197">
    <property type="entry name" value="Clavaminate synthase-like"/>
    <property type="match status" value="1"/>
</dbReference>
<evidence type="ECO:0000313" key="4">
    <source>
        <dbReference type="Proteomes" id="UP000013827"/>
    </source>
</evidence>
<reference evidence="3" key="2">
    <citation type="submission" date="2024-10" db="UniProtKB">
        <authorList>
            <consortium name="EnsemblProtists"/>
        </authorList>
    </citation>
    <scope>IDENTIFICATION</scope>
</reference>
<dbReference type="RefSeq" id="XP_005780872.1">
    <property type="nucleotide sequence ID" value="XM_005780815.1"/>
</dbReference>
<feature type="domain" description="JmjC" evidence="2">
    <location>
        <begin position="105"/>
        <end position="282"/>
    </location>
</feature>
<evidence type="ECO:0000313" key="3">
    <source>
        <dbReference type="EnsemblProtists" id="EOD28443"/>
    </source>
</evidence>
<dbReference type="GeneID" id="17273989"/>
<name>A0A0D3JY58_EMIH1</name>
<accession>A0A0D3JY58</accession>
<dbReference type="Pfam" id="PF13621">
    <property type="entry name" value="Cupin_8"/>
    <property type="match status" value="1"/>
</dbReference>
<dbReference type="KEGG" id="ehx:EMIHUDRAFT_434768"/>
<dbReference type="HOGENOM" id="CLU_695310_0_0_1"/>
<dbReference type="PANTHER" id="PTHR12461">
    <property type="entry name" value="HYPOXIA-INDUCIBLE FACTOR 1 ALPHA INHIBITOR-RELATED"/>
    <property type="match status" value="1"/>
</dbReference>
<dbReference type="PaxDb" id="2903-EOD28443"/>
<dbReference type="PANTHER" id="PTHR12461:SF100">
    <property type="entry name" value="JMJC DOMAIN-CONTAINING PROTEIN 4"/>
    <property type="match status" value="1"/>
</dbReference>
<dbReference type="SMART" id="SM00558">
    <property type="entry name" value="JmjC"/>
    <property type="match status" value="1"/>
</dbReference>
<dbReference type="Proteomes" id="UP000013827">
    <property type="component" value="Unassembled WGS sequence"/>
</dbReference>
<protein>
    <recommendedName>
        <fullName evidence="2">JmjC domain-containing protein</fullName>
    </recommendedName>
</protein>
<organism evidence="3 4">
    <name type="scientific">Emiliania huxleyi (strain CCMP1516)</name>
    <dbReference type="NCBI Taxonomy" id="280463"/>
    <lineage>
        <taxon>Eukaryota</taxon>
        <taxon>Haptista</taxon>
        <taxon>Haptophyta</taxon>
        <taxon>Prymnesiophyceae</taxon>
        <taxon>Isochrysidales</taxon>
        <taxon>Noelaerhabdaceae</taxon>
        <taxon>Emiliania</taxon>
    </lineage>
</organism>
<feature type="region of interest" description="Disordered" evidence="1">
    <location>
        <begin position="284"/>
        <end position="304"/>
    </location>
</feature>
<evidence type="ECO:0000256" key="1">
    <source>
        <dbReference type="SAM" id="MobiDB-lite"/>
    </source>
</evidence>
<reference evidence="4" key="1">
    <citation type="journal article" date="2013" name="Nature">
        <title>Pan genome of the phytoplankton Emiliania underpins its global distribution.</title>
        <authorList>
            <person name="Read B.A."/>
            <person name="Kegel J."/>
            <person name="Klute M.J."/>
            <person name="Kuo A."/>
            <person name="Lefebvre S.C."/>
            <person name="Maumus F."/>
            <person name="Mayer C."/>
            <person name="Miller J."/>
            <person name="Monier A."/>
            <person name="Salamov A."/>
            <person name="Young J."/>
            <person name="Aguilar M."/>
            <person name="Claverie J.M."/>
            <person name="Frickenhaus S."/>
            <person name="Gonzalez K."/>
            <person name="Herman E.K."/>
            <person name="Lin Y.C."/>
            <person name="Napier J."/>
            <person name="Ogata H."/>
            <person name="Sarno A.F."/>
            <person name="Shmutz J."/>
            <person name="Schroeder D."/>
            <person name="de Vargas C."/>
            <person name="Verret F."/>
            <person name="von Dassow P."/>
            <person name="Valentin K."/>
            <person name="Van de Peer Y."/>
            <person name="Wheeler G."/>
            <person name="Dacks J.B."/>
            <person name="Delwiche C.F."/>
            <person name="Dyhrman S.T."/>
            <person name="Glockner G."/>
            <person name="John U."/>
            <person name="Richards T."/>
            <person name="Worden A.Z."/>
            <person name="Zhang X."/>
            <person name="Grigoriev I.V."/>
            <person name="Allen A.E."/>
            <person name="Bidle K."/>
            <person name="Borodovsky M."/>
            <person name="Bowler C."/>
            <person name="Brownlee C."/>
            <person name="Cock J.M."/>
            <person name="Elias M."/>
            <person name="Gladyshev V.N."/>
            <person name="Groth M."/>
            <person name="Guda C."/>
            <person name="Hadaegh A."/>
            <person name="Iglesias-Rodriguez M.D."/>
            <person name="Jenkins J."/>
            <person name="Jones B.M."/>
            <person name="Lawson T."/>
            <person name="Leese F."/>
            <person name="Lindquist E."/>
            <person name="Lobanov A."/>
            <person name="Lomsadze A."/>
            <person name="Malik S.B."/>
            <person name="Marsh M.E."/>
            <person name="Mackinder L."/>
            <person name="Mock T."/>
            <person name="Mueller-Roeber B."/>
            <person name="Pagarete A."/>
            <person name="Parker M."/>
            <person name="Probert I."/>
            <person name="Quesneville H."/>
            <person name="Raines C."/>
            <person name="Rensing S.A."/>
            <person name="Riano-Pachon D.M."/>
            <person name="Richier S."/>
            <person name="Rokitta S."/>
            <person name="Shiraiwa Y."/>
            <person name="Soanes D.M."/>
            <person name="van der Giezen M."/>
            <person name="Wahlund T.M."/>
            <person name="Williams B."/>
            <person name="Wilson W."/>
            <person name="Wolfe G."/>
            <person name="Wurch L.L."/>
        </authorList>
    </citation>
    <scope>NUCLEOTIDE SEQUENCE</scope>
</reference>
<dbReference type="EnsemblProtists" id="EOD28443">
    <property type="protein sequence ID" value="EOD28443"/>
    <property type="gene ID" value="EMIHUDRAFT_434768"/>
</dbReference>